<dbReference type="GO" id="GO:0009307">
    <property type="term" value="P:DNA restriction-modification system"/>
    <property type="evidence" value="ECO:0007669"/>
    <property type="project" value="UniProtKB-KW"/>
</dbReference>
<dbReference type="SUPFAM" id="SSF116734">
    <property type="entry name" value="DNA methylase specificity domain"/>
    <property type="match status" value="1"/>
</dbReference>
<sequence length="209" mass="23616">MFGDPVTNPMGWEHGTIRDIVTEVKYGTSKPSVDGGSYPYLRMNNITFGGQLDITDMKYIDLPNNEIEKYIVRKGDVLFNRTNSKELVGKTCVFNLDEPMVIAGYIIRIRLNDKAIPIYLSTVLNSDYGKLTLNLMCKKIIGMANINAQELQDIAILIPPKDLQNAFAAFVHQVDKSKFSDRKWVETFAPSHTLLSDLIGKHQKIHLPE</sequence>
<dbReference type="PANTHER" id="PTHR30408:SF12">
    <property type="entry name" value="TYPE I RESTRICTION ENZYME MJAVIII SPECIFICITY SUBUNIT"/>
    <property type="match status" value="1"/>
</dbReference>
<evidence type="ECO:0000313" key="5">
    <source>
        <dbReference type="EMBL" id="AEF84320.1"/>
    </source>
</evidence>
<keyword evidence="6" id="KW-1185">Reference proteome</keyword>
<evidence type="ECO:0000259" key="4">
    <source>
        <dbReference type="Pfam" id="PF01420"/>
    </source>
</evidence>
<dbReference type="Gene3D" id="3.90.220.20">
    <property type="entry name" value="DNA methylase specificity domains"/>
    <property type="match status" value="1"/>
</dbReference>
<protein>
    <submittedName>
        <fullName evidence="5">Type I site-specific deoxyribonuclease</fullName>
    </submittedName>
</protein>
<dbReference type="KEGG" id="tpi:TREPR_0818"/>
<dbReference type="EMBL" id="CP001843">
    <property type="protein sequence ID" value="AEF84320.1"/>
    <property type="molecule type" value="Genomic_DNA"/>
</dbReference>
<dbReference type="CDD" id="cd17524">
    <property type="entry name" value="RMtype1_S_EcoUTORF5051P-TRD2-CR2_like"/>
    <property type="match status" value="1"/>
</dbReference>
<dbReference type="Proteomes" id="UP000009223">
    <property type="component" value="Chromosome"/>
</dbReference>
<dbReference type="OrthoDB" id="9811611at2"/>
<dbReference type="PANTHER" id="PTHR30408">
    <property type="entry name" value="TYPE-1 RESTRICTION ENZYME ECOKI SPECIFICITY PROTEIN"/>
    <property type="match status" value="1"/>
</dbReference>
<keyword evidence="3" id="KW-0238">DNA-binding</keyword>
<accession>F5YIS6</accession>
<proteinExistence type="inferred from homology"/>
<evidence type="ECO:0000313" key="6">
    <source>
        <dbReference type="Proteomes" id="UP000009223"/>
    </source>
</evidence>
<dbReference type="GO" id="GO:0003677">
    <property type="term" value="F:DNA binding"/>
    <property type="evidence" value="ECO:0007669"/>
    <property type="project" value="UniProtKB-KW"/>
</dbReference>
<dbReference type="InterPro" id="IPR000055">
    <property type="entry name" value="Restrct_endonuc_typeI_TRD"/>
</dbReference>
<dbReference type="Pfam" id="PF01420">
    <property type="entry name" value="Methylase_S"/>
    <property type="match status" value="1"/>
</dbReference>
<feature type="domain" description="Type I restriction modification DNA specificity" evidence="4">
    <location>
        <begin position="10"/>
        <end position="176"/>
    </location>
</feature>
<dbReference type="InterPro" id="IPR044946">
    <property type="entry name" value="Restrct_endonuc_typeI_TRD_sf"/>
</dbReference>
<organism evidence="5 6">
    <name type="scientific">Treponema primitia (strain ATCC BAA-887 / DSM 12427 / ZAS-2)</name>
    <dbReference type="NCBI Taxonomy" id="545694"/>
    <lineage>
        <taxon>Bacteria</taxon>
        <taxon>Pseudomonadati</taxon>
        <taxon>Spirochaetota</taxon>
        <taxon>Spirochaetia</taxon>
        <taxon>Spirochaetales</taxon>
        <taxon>Treponemataceae</taxon>
        <taxon>Treponema</taxon>
    </lineage>
</organism>
<dbReference type="REBASE" id="36227">
    <property type="entry name" value="S2.TprZAS2ORF824P"/>
</dbReference>
<dbReference type="eggNOG" id="COG0732">
    <property type="taxonomic scope" value="Bacteria"/>
</dbReference>
<evidence type="ECO:0000256" key="1">
    <source>
        <dbReference type="ARBA" id="ARBA00010923"/>
    </source>
</evidence>
<evidence type="ECO:0000256" key="2">
    <source>
        <dbReference type="ARBA" id="ARBA00022747"/>
    </source>
</evidence>
<comment type="similarity">
    <text evidence="1">Belongs to the type-I restriction system S methylase family.</text>
</comment>
<evidence type="ECO:0000256" key="3">
    <source>
        <dbReference type="ARBA" id="ARBA00023125"/>
    </source>
</evidence>
<keyword evidence="2" id="KW-0680">Restriction system</keyword>
<dbReference type="STRING" id="545694.TREPR_0818"/>
<dbReference type="AlphaFoldDB" id="F5YIS6"/>
<name>F5YIS6_TREPZ</name>
<dbReference type="HOGENOM" id="CLU_021095_7_0_12"/>
<reference evidence="5 6" key="2">
    <citation type="journal article" date="2011" name="ISME J.">
        <title>RNA-seq reveals cooperative metabolic interactions between two termite-gut spirochete species in co-culture.</title>
        <authorList>
            <person name="Rosenthal A.Z."/>
            <person name="Matson E.G."/>
            <person name="Eldar A."/>
            <person name="Leadbetter J.R."/>
        </authorList>
    </citation>
    <scope>NUCLEOTIDE SEQUENCE [LARGE SCALE GENOMIC DNA]</scope>
    <source>
        <strain evidence="6">ATCC BAA-887 / DSM 12427 / ZAS-2</strain>
    </source>
</reference>
<reference evidence="6" key="1">
    <citation type="submission" date="2009-12" db="EMBL/GenBank/DDBJ databases">
        <title>Complete sequence of Treponema primitia strain ZAS-2.</title>
        <authorList>
            <person name="Tetu S.G."/>
            <person name="Matson E."/>
            <person name="Ren Q."/>
            <person name="Seshadri R."/>
            <person name="Elbourne L."/>
            <person name="Hassan K.A."/>
            <person name="Durkin A."/>
            <person name="Radune D."/>
            <person name="Mohamoud Y."/>
            <person name="Shay R."/>
            <person name="Jin S."/>
            <person name="Zhang X."/>
            <person name="Lucey K."/>
            <person name="Ballor N.R."/>
            <person name="Ottesen E."/>
            <person name="Rosenthal R."/>
            <person name="Allen A."/>
            <person name="Leadbetter J.R."/>
            <person name="Paulsen I.T."/>
        </authorList>
    </citation>
    <scope>NUCLEOTIDE SEQUENCE [LARGE SCALE GENOMIC DNA]</scope>
    <source>
        <strain evidence="6">ATCC BAA-887 / DSM 12427 / ZAS-2</strain>
    </source>
</reference>
<dbReference type="InterPro" id="IPR052021">
    <property type="entry name" value="Type-I_RS_S_subunit"/>
</dbReference>
<gene>
    <name evidence="5" type="ordered locus">TREPR_0818</name>
</gene>